<evidence type="ECO:0000313" key="1">
    <source>
        <dbReference type="EMBL" id="SDI22063.1"/>
    </source>
</evidence>
<sequence length="289" mass="32251">MYGAAEPSANLRAYTALDGSSVVTHQSAARVWDGALPAWMQGDWRIHVTRSRDDGKPRRRNVVGHRLTFLPGEVVMHDGVRITSPARTWLDLAAFLQVDELIALGDSLVVSHDQDFPYPRTATATIEELRRMIAAHPGMRGMKTARLAMAGIRVGADSAQETKMRLILARTRLGEPLLNHVIRNEWGQAAVWPDAAYPEQRIALQYDGGHHGDPRQYLRDIRRQATTERLGWREIRVSKEDLEGDKPFLVEKVRAALGGIPRERTLGAPKTTKSGPQLYVRAEETEATA</sequence>
<reference evidence="2" key="1">
    <citation type="submission" date="2016-10" db="EMBL/GenBank/DDBJ databases">
        <authorList>
            <person name="Varghese N."/>
            <person name="Submissions S."/>
        </authorList>
    </citation>
    <scope>NUCLEOTIDE SEQUENCE [LARGE SCALE GENOMIC DNA]</scope>
    <source>
        <strain evidence="2">CGMCC 1.10783</strain>
    </source>
</reference>
<dbReference type="EMBL" id="FNEI01000001">
    <property type="protein sequence ID" value="SDI22063.1"/>
    <property type="molecule type" value="Genomic_DNA"/>
</dbReference>
<accession>A0A1G8IT60</accession>
<organism evidence="1 2">
    <name type="scientific">Arthrobacter cupressi</name>
    <dbReference type="NCBI Taxonomy" id="1045773"/>
    <lineage>
        <taxon>Bacteria</taxon>
        <taxon>Bacillati</taxon>
        <taxon>Actinomycetota</taxon>
        <taxon>Actinomycetes</taxon>
        <taxon>Micrococcales</taxon>
        <taxon>Micrococcaceae</taxon>
        <taxon>Arthrobacter</taxon>
    </lineage>
</organism>
<dbReference type="Proteomes" id="UP000182130">
    <property type="component" value="Unassembled WGS sequence"/>
</dbReference>
<dbReference type="InterPro" id="IPR011335">
    <property type="entry name" value="Restrct_endonuc-II-like"/>
</dbReference>
<gene>
    <name evidence="1" type="ORF">SAMN05216555_101346</name>
</gene>
<keyword evidence="2" id="KW-1185">Reference proteome</keyword>
<name>A0A1G8IT60_9MICC</name>
<dbReference type="STRING" id="1045773.SAMN05216555_101346"/>
<proteinExistence type="predicted"/>
<dbReference type="Gene3D" id="3.40.960.10">
    <property type="entry name" value="VSR Endonuclease"/>
    <property type="match status" value="1"/>
</dbReference>
<evidence type="ECO:0008006" key="3">
    <source>
        <dbReference type="Google" id="ProtNLM"/>
    </source>
</evidence>
<protein>
    <recommendedName>
        <fullName evidence="3">DUF559 domain-containing protein</fullName>
    </recommendedName>
</protein>
<evidence type="ECO:0000313" key="2">
    <source>
        <dbReference type="Proteomes" id="UP000182130"/>
    </source>
</evidence>
<dbReference type="SUPFAM" id="SSF52980">
    <property type="entry name" value="Restriction endonuclease-like"/>
    <property type="match status" value="1"/>
</dbReference>
<dbReference type="AlphaFoldDB" id="A0A1G8IT60"/>